<organism evidence="1 2">
    <name type="scientific">Sandarakinorhabdus glacialis</name>
    <dbReference type="NCBI Taxonomy" id="1614636"/>
    <lineage>
        <taxon>Bacteria</taxon>
        <taxon>Pseudomonadati</taxon>
        <taxon>Pseudomonadota</taxon>
        <taxon>Alphaproteobacteria</taxon>
        <taxon>Sphingomonadales</taxon>
        <taxon>Sphingosinicellaceae</taxon>
        <taxon>Sandarakinorhabdus</taxon>
    </lineage>
</organism>
<accession>A0A916ZLI0</accession>
<name>A0A916ZLI0_9SPHN</name>
<sequence>MTAKLITGFALTFILAYAAFRYEKQALLAKLGAEVATIMLANNVPDGAAHWNDANNRPTRTAQLSGTATPAMRAKIIAELANHPGIYRATWP</sequence>
<dbReference type="EMBL" id="BMJM01000001">
    <property type="protein sequence ID" value="GGE01992.1"/>
    <property type="molecule type" value="Genomic_DNA"/>
</dbReference>
<gene>
    <name evidence="1" type="ORF">GCM10011529_05510</name>
</gene>
<dbReference type="Proteomes" id="UP000635071">
    <property type="component" value="Unassembled WGS sequence"/>
</dbReference>
<reference evidence="1" key="2">
    <citation type="submission" date="2020-09" db="EMBL/GenBank/DDBJ databases">
        <authorList>
            <person name="Sun Q."/>
            <person name="Zhou Y."/>
        </authorList>
    </citation>
    <scope>NUCLEOTIDE SEQUENCE</scope>
    <source>
        <strain evidence="1">CGMCC 1.15519</strain>
    </source>
</reference>
<evidence type="ECO:0000313" key="1">
    <source>
        <dbReference type="EMBL" id="GGE01992.1"/>
    </source>
</evidence>
<evidence type="ECO:0000313" key="2">
    <source>
        <dbReference type="Proteomes" id="UP000635071"/>
    </source>
</evidence>
<protein>
    <submittedName>
        <fullName evidence="1">Uncharacterized protein</fullName>
    </submittedName>
</protein>
<reference evidence="1" key="1">
    <citation type="journal article" date="2014" name="Int. J. Syst. Evol. Microbiol.">
        <title>Complete genome sequence of Corynebacterium casei LMG S-19264T (=DSM 44701T), isolated from a smear-ripened cheese.</title>
        <authorList>
            <consortium name="US DOE Joint Genome Institute (JGI-PGF)"/>
            <person name="Walter F."/>
            <person name="Albersmeier A."/>
            <person name="Kalinowski J."/>
            <person name="Ruckert C."/>
        </authorList>
    </citation>
    <scope>NUCLEOTIDE SEQUENCE</scope>
    <source>
        <strain evidence="1">CGMCC 1.15519</strain>
    </source>
</reference>
<dbReference type="RefSeq" id="WP_188761365.1">
    <property type="nucleotide sequence ID" value="NZ_BMJM01000001.1"/>
</dbReference>
<comment type="caution">
    <text evidence="1">The sequence shown here is derived from an EMBL/GenBank/DDBJ whole genome shotgun (WGS) entry which is preliminary data.</text>
</comment>
<dbReference type="AlphaFoldDB" id="A0A916ZLI0"/>
<keyword evidence="2" id="KW-1185">Reference proteome</keyword>
<proteinExistence type="predicted"/>